<accession>A0A1F4R898</accession>
<evidence type="ECO:0000313" key="1">
    <source>
        <dbReference type="EMBL" id="OGC04455.1"/>
    </source>
</evidence>
<dbReference type="AlphaFoldDB" id="A0A1F4R898"/>
<dbReference type="Pfam" id="PF04977">
    <property type="entry name" value="DivIC"/>
    <property type="match status" value="1"/>
</dbReference>
<evidence type="ECO:0008006" key="3">
    <source>
        <dbReference type="Google" id="ProtNLM"/>
    </source>
</evidence>
<proteinExistence type="predicted"/>
<gene>
    <name evidence="1" type="ORF">A3H38_02025</name>
</gene>
<dbReference type="InterPro" id="IPR007060">
    <property type="entry name" value="FtsL/DivIC"/>
</dbReference>
<protein>
    <recommendedName>
        <fullName evidence="3">Cell division protein FtsL</fullName>
    </recommendedName>
</protein>
<dbReference type="Proteomes" id="UP000176938">
    <property type="component" value="Unassembled WGS sequence"/>
</dbReference>
<sequence>MKKDIKFRRAVLVIVVLVALAGIHLFINTQNISLKYKLTDLKTEYSKIHSRNQELGSQVAEKEDLHRIEQAAREKLNMAYPDQVNYVLASKEATD</sequence>
<comment type="caution">
    <text evidence="1">The sequence shown here is derived from an EMBL/GenBank/DDBJ whole genome shotgun (WGS) entry which is preliminary data.</text>
</comment>
<name>A0A1F4R898_UNCSA</name>
<reference evidence="1 2" key="1">
    <citation type="journal article" date="2016" name="Nat. Commun.">
        <title>Thousands of microbial genomes shed light on interconnected biogeochemical processes in an aquifer system.</title>
        <authorList>
            <person name="Anantharaman K."/>
            <person name="Brown C.T."/>
            <person name="Hug L.A."/>
            <person name="Sharon I."/>
            <person name="Castelle C.J."/>
            <person name="Probst A.J."/>
            <person name="Thomas B.C."/>
            <person name="Singh A."/>
            <person name="Wilkins M.J."/>
            <person name="Karaoz U."/>
            <person name="Brodie E.L."/>
            <person name="Williams K.H."/>
            <person name="Hubbard S.S."/>
            <person name="Banfield J.F."/>
        </authorList>
    </citation>
    <scope>NUCLEOTIDE SEQUENCE [LARGE SCALE GENOMIC DNA]</scope>
</reference>
<evidence type="ECO:0000313" key="2">
    <source>
        <dbReference type="Proteomes" id="UP000176938"/>
    </source>
</evidence>
<organism evidence="1 2">
    <name type="scientific">candidate division WOR-1 bacterium RIFCSPLOWO2_02_FULL_46_20</name>
    <dbReference type="NCBI Taxonomy" id="1802567"/>
    <lineage>
        <taxon>Bacteria</taxon>
        <taxon>Bacillati</taxon>
        <taxon>Saganbacteria</taxon>
    </lineage>
</organism>
<dbReference type="EMBL" id="METP01000051">
    <property type="protein sequence ID" value="OGC04455.1"/>
    <property type="molecule type" value="Genomic_DNA"/>
</dbReference>